<dbReference type="Proteomes" id="UP001310387">
    <property type="component" value="Unassembled WGS sequence"/>
</dbReference>
<proteinExistence type="predicted"/>
<dbReference type="PANTHER" id="PTHR36836:SF1">
    <property type="entry name" value="COLANIC ACID BIOSYNTHESIS PROTEIN WCAK"/>
    <property type="match status" value="1"/>
</dbReference>
<dbReference type="GO" id="GO:0016740">
    <property type="term" value="F:transferase activity"/>
    <property type="evidence" value="ECO:0007669"/>
    <property type="project" value="UniProtKB-KW"/>
</dbReference>
<comment type="caution">
    <text evidence="2">The sequence shown here is derived from an EMBL/GenBank/DDBJ whole genome shotgun (WGS) entry which is preliminary data.</text>
</comment>
<gene>
    <name evidence="2" type="ORF">V5O49_04760</name>
</gene>
<keyword evidence="3" id="KW-1185">Reference proteome</keyword>
<dbReference type="EMBL" id="JBAGLP010000110">
    <property type="protein sequence ID" value="MEG3614430.1"/>
    <property type="molecule type" value="Genomic_DNA"/>
</dbReference>
<sequence>MRRDRGGSRVALFGETGIGNFGNEASLVAGLRLLEGTGARPLAVAQRPEDVEAEHGIEAVDIRRPGPMRHGLTSLTGRVGDVLHLGGVVRSVDAVIVPGTGIFEGHGVRPRGIPFSLFWLAVWCRLWRRPLLLLSVGVDTRGSRGVRWFFARVLSWADVLTVRDEESVRAVAALGVRRHVPVVPDLVLGREPVTRPAAPRSARTDPVVAVGVMDWGGTERDAGREEYTRRSVTLVRALLEAGVRVRVVTGEDLDLRVAAEVVRRVRALDRDAAVELCEARTVEDVAASLDGCHVLVAARYHNLIAAVSEGIPVVATGYGHKQASLVAAYGPSDRAHDRDTYDADVIVTQVREILADHTAESGRVRAAAARDRAAVLAQDARERAALGLRDTEPVAS</sequence>
<dbReference type="InterPro" id="IPR007345">
    <property type="entry name" value="Polysacch_pyruvyl_Trfase"/>
</dbReference>
<dbReference type="Pfam" id="PF04230">
    <property type="entry name" value="PS_pyruv_trans"/>
    <property type="match status" value="1"/>
</dbReference>
<dbReference type="PANTHER" id="PTHR36836">
    <property type="entry name" value="COLANIC ACID BIOSYNTHESIS PROTEIN WCAK"/>
    <property type="match status" value="1"/>
</dbReference>
<organism evidence="2 3">
    <name type="scientific">Isoptericola haloaureus</name>
    <dbReference type="NCBI Taxonomy" id="1542902"/>
    <lineage>
        <taxon>Bacteria</taxon>
        <taxon>Bacillati</taxon>
        <taxon>Actinomycetota</taxon>
        <taxon>Actinomycetes</taxon>
        <taxon>Micrococcales</taxon>
        <taxon>Promicromonosporaceae</taxon>
        <taxon>Isoptericola</taxon>
    </lineage>
</organism>
<name>A0ABU7Z4L5_9MICO</name>
<reference evidence="2" key="2">
    <citation type="submission" date="2024-02" db="EMBL/GenBank/DDBJ databases">
        <authorList>
            <person name="Prathaban M."/>
            <person name="Mythili R."/>
            <person name="Sharmila Devi N."/>
            <person name="Sobanaa M."/>
            <person name="Prathiviraj R."/>
            <person name="Selvin J."/>
        </authorList>
    </citation>
    <scope>NUCLEOTIDE SEQUENCE</scope>
    <source>
        <strain evidence="2">MP1014</strain>
    </source>
</reference>
<dbReference type="RefSeq" id="WP_332901228.1">
    <property type="nucleotide sequence ID" value="NZ_JBAGLP010000110.1"/>
</dbReference>
<dbReference type="SUPFAM" id="SSF53756">
    <property type="entry name" value="UDP-Glycosyltransferase/glycogen phosphorylase"/>
    <property type="match status" value="1"/>
</dbReference>
<keyword evidence="2" id="KW-0808">Transferase</keyword>
<evidence type="ECO:0000259" key="1">
    <source>
        <dbReference type="Pfam" id="PF04230"/>
    </source>
</evidence>
<evidence type="ECO:0000313" key="2">
    <source>
        <dbReference type="EMBL" id="MEG3614430.1"/>
    </source>
</evidence>
<evidence type="ECO:0000313" key="3">
    <source>
        <dbReference type="Proteomes" id="UP001310387"/>
    </source>
</evidence>
<accession>A0ABU7Z4L5</accession>
<reference evidence="2" key="1">
    <citation type="journal article" date="2024" name="Antonie Van Leeuwenhoek">
        <title>Isoptericola haloaureus sp. nov., a dimorphic actinobacterium isolated from mangrove sediments of southeast India, implicating biosaline agricultural significance through nitrogen fixation and salt tolerance genes.</title>
        <authorList>
            <person name="Prathaban M."/>
            <person name="Prathiviraj R."/>
            <person name="Ravichandran M."/>
            <person name="Natarajan S.D."/>
            <person name="Sobanaa M."/>
            <person name="Hari Krishna Kumar S."/>
            <person name="Chandrasekar V."/>
            <person name="Selvin J."/>
        </authorList>
    </citation>
    <scope>NUCLEOTIDE SEQUENCE</scope>
    <source>
        <strain evidence="2">MP1014</strain>
    </source>
</reference>
<protein>
    <submittedName>
        <fullName evidence="2">Polysaccharide pyruvyl transferase family protein</fullName>
    </submittedName>
</protein>
<feature type="domain" description="Polysaccharide pyruvyl transferase" evidence="1">
    <location>
        <begin position="20"/>
        <end position="319"/>
    </location>
</feature>